<dbReference type="InterPro" id="IPR008969">
    <property type="entry name" value="CarboxyPept-like_regulatory"/>
</dbReference>
<evidence type="ECO:0000256" key="1">
    <source>
        <dbReference type="SAM" id="Phobius"/>
    </source>
</evidence>
<gene>
    <name evidence="2" type="ORF">NU08_1446</name>
</gene>
<keyword evidence="1" id="KW-0472">Membrane</keyword>
<keyword evidence="1" id="KW-0812">Transmembrane</keyword>
<dbReference type="Pfam" id="PF13715">
    <property type="entry name" value="CarbopepD_reg_2"/>
    <property type="match status" value="1"/>
</dbReference>
<name>A0A444W1M4_9FLAO</name>
<reference evidence="2 3" key="1">
    <citation type="submission" date="2014-12" db="EMBL/GenBank/DDBJ databases">
        <title>Genome sequence of Flavobacterium anhuiense RCM74.</title>
        <authorList>
            <person name="Kim J.F."/>
            <person name="Song J.Y."/>
            <person name="Kwak M.-J."/>
            <person name="Lee S.-W."/>
        </authorList>
    </citation>
    <scope>NUCLEOTIDE SEQUENCE [LARGE SCALE GENOMIC DNA]</scope>
    <source>
        <strain evidence="2 3">RCM74</strain>
    </source>
</reference>
<dbReference type="AlphaFoldDB" id="A0A444W1M4"/>
<comment type="caution">
    <text evidence="2">The sequence shown here is derived from an EMBL/GenBank/DDBJ whole genome shotgun (WGS) entry which is preliminary data.</text>
</comment>
<protein>
    <submittedName>
        <fullName evidence="2">Cna_B_2 domain containing protein</fullName>
    </submittedName>
</protein>
<evidence type="ECO:0000313" key="3">
    <source>
        <dbReference type="Proteomes" id="UP000290433"/>
    </source>
</evidence>
<proteinExistence type="predicted"/>
<dbReference type="RefSeq" id="WP_242502501.1">
    <property type="nucleotide sequence ID" value="NZ_JUIV01000003.1"/>
</dbReference>
<dbReference type="EMBL" id="JUIV01000003">
    <property type="protein sequence ID" value="RYJ39777.1"/>
    <property type="molecule type" value="Genomic_DNA"/>
</dbReference>
<dbReference type="Proteomes" id="UP000290433">
    <property type="component" value="Unassembled WGS sequence"/>
</dbReference>
<dbReference type="SUPFAM" id="SSF49464">
    <property type="entry name" value="Carboxypeptidase regulatory domain-like"/>
    <property type="match status" value="1"/>
</dbReference>
<organism evidence="2 3">
    <name type="scientific">Flavobacterium anhuiense</name>
    <dbReference type="NCBI Taxonomy" id="459526"/>
    <lineage>
        <taxon>Bacteria</taxon>
        <taxon>Pseudomonadati</taxon>
        <taxon>Bacteroidota</taxon>
        <taxon>Flavobacteriia</taxon>
        <taxon>Flavobacteriales</taxon>
        <taxon>Flavobacteriaceae</taxon>
        <taxon>Flavobacterium</taxon>
    </lineage>
</organism>
<accession>A0A444W1M4</accession>
<sequence length="272" mass="30633">MTWDIFTVLRIFLIYFILFQKITCFLIVMAGQACWSQTLERSVFNGKVTSNTLDLEGVYVINAQTEETVTTNASGFFSILAKPDDVLVFSSISFKEKRVSLKQGDFSNLNFSVNLTMVMYQLQEVVVKRYDNINAESLGIVPLGQKKYTAAERKLQTATALNATADAGMMAGGSISADPLLNFFSGRTAMLKKEVAVEKKEFFMRLLENMFSLDHFTDRLKIPADYVKGFEYYAIENDKFTAILNSKNKTSTEFLLGELAVKYKEMIAGESK</sequence>
<keyword evidence="1" id="KW-1133">Transmembrane helix</keyword>
<evidence type="ECO:0000313" key="2">
    <source>
        <dbReference type="EMBL" id="RYJ39777.1"/>
    </source>
</evidence>
<feature type="transmembrane region" description="Helical" evidence="1">
    <location>
        <begin position="12"/>
        <end position="31"/>
    </location>
</feature>